<evidence type="ECO:0000313" key="2">
    <source>
        <dbReference type="Proteomes" id="UP000299102"/>
    </source>
</evidence>
<keyword evidence="2" id="KW-1185">Reference proteome</keyword>
<accession>A0A4C1WN68</accession>
<organism evidence="1 2">
    <name type="scientific">Eumeta variegata</name>
    <name type="common">Bagworm moth</name>
    <name type="synonym">Eumeta japonica</name>
    <dbReference type="NCBI Taxonomy" id="151549"/>
    <lineage>
        <taxon>Eukaryota</taxon>
        <taxon>Metazoa</taxon>
        <taxon>Ecdysozoa</taxon>
        <taxon>Arthropoda</taxon>
        <taxon>Hexapoda</taxon>
        <taxon>Insecta</taxon>
        <taxon>Pterygota</taxon>
        <taxon>Neoptera</taxon>
        <taxon>Endopterygota</taxon>
        <taxon>Lepidoptera</taxon>
        <taxon>Glossata</taxon>
        <taxon>Ditrysia</taxon>
        <taxon>Tineoidea</taxon>
        <taxon>Psychidae</taxon>
        <taxon>Oiketicinae</taxon>
        <taxon>Eumeta</taxon>
    </lineage>
</organism>
<dbReference type="AlphaFoldDB" id="A0A4C1WN68"/>
<reference evidence="1 2" key="1">
    <citation type="journal article" date="2019" name="Commun. Biol.">
        <title>The bagworm genome reveals a unique fibroin gene that provides high tensile strength.</title>
        <authorList>
            <person name="Kono N."/>
            <person name="Nakamura H."/>
            <person name="Ohtoshi R."/>
            <person name="Tomita M."/>
            <person name="Numata K."/>
            <person name="Arakawa K."/>
        </authorList>
    </citation>
    <scope>NUCLEOTIDE SEQUENCE [LARGE SCALE GENOMIC DNA]</scope>
</reference>
<evidence type="ECO:0000313" key="1">
    <source>
        <dbReference type="EMBL" id="GBP51567.1"/>
    </source>
</evidence>
<gene>
    <name evidence="1" type="ORF">EVAR_34453_1</name>
</gene>
<name>A0A4C1WN68_EUMVA</name>
<proteinExistence type="predicted"/>
<protein>
    <submittedName>
        <fullName evidence="1">Uncharacterized protein</fullName>
    </submittedName>
</protein>
<dbReference type="EMBL" id="BGZK01000583">
    <property type="protein sequence ID" value="GBP51567.1"/>
    <property type="molecule type" value="Genomic_DNA"/>
</dbReference>
<comment type="caution">
    <text evidence="1">The sequence shown here is derived from an EMBL/GenBank/DDBJ whole genome shotgun (WGS) entry which is preliminary data.</text>
</comment>
<dbReference type="Proteomes" id="UP000299102">
    <property type="component" value="Unassembled WGS sequence"/>
</dbReference>
<sequence>MARRCWQRVVRELAPHCRALLSVSGELRVRVRAPHRLRIFTMRRSIVGIIFKTRRECCLPIYYFDGSVPGRDPANGKHCDRPT</sequence>